<evidence type="ECO:0000256" key="1">
    <source>
        <dbReference type="ARBA" id="ARBA00004651"/>
    </source>
</evidence>
<dbReference type="GO" id="GO:0005886">
    <property type="term" value="C:plasma membrane"/>
    <property type="evidence" value="ECO:0007669"/>
    <property type="project" value="UniProtKB-SubCell"/>
</dbReference>
<feature type="transmembrane region" description="Helical" evidence="7">
    <location>
        <begin position="73"/>
        <end position="91"/>
    </location>
</feature>
<keyword evidence="4 7" id="KW-0812">Transmembrane</keyword>
<proteinExistence type="predicted"/>
<evidence type="ECO:0000256" key="2">
    <source>
        <dbReference type="ARBA" id="ARBA00022448"/>
    </source>
</evidence>
<dbReference type="SUPFAM" id="SSF161098">
    <property type="entry name" value="MetI-like"/>
    <property type="match status" value="1"/>
</dbReference>
<dbReference type="Pfam" id="PF00528">
    <property type="entry name" value="BPD_transp_1"/>
    <property type="match status" value="1"/>
</dbReference>
<reference evidence="9" key="2">
    <citation type="journal article" date="2014" name="ISME J.">
        <title>Microbial stratification in low pH oxic and suboxic macroscopic growths along an acid mine drainage.</title>
        <authorList>
            <person name="Mendez-Garcia C."/>
            <person name="Mesa V."/>
            <person name="Sprenger R.R."/>
            <person name="Richter M."/>
            <person name="Diez M.S."/>
            <person name="Solano J."/>
            <person name="Bargiela R."/>
            <person name="Golyshina O.V."/>
            <person name="Manteca A."/>
            <person name="Ramos J.L."/>
            <person name="Gallego J.R."/>
            <person name="Llorente I."/>
            <person name="Martins Dos Santos V.A."/>
            <person name="Jensen O.N."/>
            <person name="Pelaez A.I."/>
            <person name="Sanchez J."/>
            <person name="Ferrer M."/>
        </authorList>
    </citation>
    <scope>NUCLEOTIDE SEQUENCE</scope>
</reference>
<feature type="domain" description="ABC transmembrane type-1" evidence="8">
    <location>
        <begin position="35"/>
        <end position="195"/>
    </location>
</feature>
<dbReference type="InterPro" id="IPR050366">
    <property type="entry name" value="BP-dependent_transpt_permease"/>
</dbReference>
<keyword evidence="6 7" id="KW-0472">Membrane</keyword>
<dbReference type="InterPro" id="IPR035906">
    <property type="entry name" value="MetI-like_sf"/>
</dbReference>
<protein>
    <submittedName>
        <fullName evidence="9">Binding-protein-dependent transport system inner membrane component</fullName>
    </submittedName>
</protein>
<dbReference type="PROSITE" id="PS50928">
    <property type="entry name" value="ABC_TM1"/>
    <property type="match status" value="1"/>
</dbReference>
<feature type="transmembrane region" description="Helical" evidence="7">
    <location>
        <begin position="12"/>
        <end position="31"/>
    </location>
</feature>
<keyword evidence="2" id="KW-0813">Transport</keyword>
<evidence type="ECO:0000313" key="9">
    <source>
        <dbReference type="EMBL" id="EQD67891.1"/>
    </source>
</evidence>
<dbReference type="GO" id="GO:0055085">
    <property type="term" value="P:transmembrane transport"/>
    <property type="evidence" value="ECO:0007669"/>
    <property type="project" value="InterPro"/>
</dbReference>
<reference evidence="9" key="1">
    <citation type="submission" date="2013-08" db="EMBL/GenBank/DDBJ databases">
        <authorList>
            <person name="Mendez C."/>
            <person name="Richter M."/>
            <person name="Ferrer M."/>
            <person name="Sanchez J."/>
        </authorList>
    </citation>
    <scope>NUCLEOTIDE SEQUENCE</scope>
</reference>
<dbReference type="PANTHER" id="PTHR43386">
    <property type="entry name" value="OLIGOPEPTIDE TRANSPORT SYSTEM PERMEASE PROTEIN APPC"/>
    <property type="match status" value="1"/>
</dbReference>
<dbReference type="Gene3D" id="1.10.3720.10">
    <property type="entry name" value="MetI-like"/>
    <property type="match status" value="1"/>
</dbReference>
<dbReference type="CDD" id="cd06261">
    <property type="entry name" value="TM_PBP2"/>
    <property type="match status" value="1"/>
</dbReference>
<gene>
    <name evidence="9" type="ORF">B2A_00624</name>
</gene>
<dbReference type="EMBL" id="AUZZ01000485">
    <property type="protein sequence ID" value="EQD67891.1"/>
    <property type="molecule type" value="Genomic_DNA"/>
</dbReference>
<keyword evidence="3" id="KW-1003">Cell membrane</keyword>
<evidence type="ECO:0000256" key="5">
    <source>
        <dbReference type="ARBA" id="ARBA00022989"/>
    </source>
</evidence>
<feature type="transmembrane region" description="Helical" evidence="7">
    <location>
        <begin position="97"/>
        <end position="113"/>
    </location>
</feature>
<feature type="non-terminal residue" evidence="9">
    <location>
        <position position="195"/>
    </location>
</feature>
<dbReference type="PANTHER" id="PTHR43386:SF1">
    <property type="entry name" value="D,D-DIPEPTIDE TRANSPORT SYSTEM PERMEASE PROTEIN DDPC-RELATED"/>
    <property type="match status" value="1"/>
</dbReference>
<evidence type="ECO:0000256" key="4">
    <source>
        <dbReference type="ARBA" id="ARBA00022692"/>
    </source>
</evidence>
<sequence>TPVSPLFGSGWYILGGTLYGLPILPVMFAAIKFDLAFSLFVAVVSSLIGLVIGLYAGFFGGIIDRILIKISDFFLQIPLIGLAIIIAYLLGFSFLDLAIAVAISWWPVFAVFVRNKAHSVKKATFVVSATSSGDTATEITFRHIFPSILPDFAARVFIELGLIVQVLATVDFLNLNTSFRYMPEIGNMMSWGSSS</sequence>
<dbReference type="InterPro" id="IPR000515">
    <property type="entry name" value="MetI-like"/>
</dbReference>
<feature type="transmembrane region" description="Helical" evidence="7">
    <location>
        <begin position="37"/>
        <end position="61"/>
    </location>
</feature>
<evidence type="ECO:0000256" key="6">
    <source>
        <dbReference type="ARBA" id="ARBA00023136"/>
    </source>
</evidence>
<name>T1B4J4_9ZZZZ</name>
<evidence type="ECO:0000259" key="8">
    <source>
        <dbReference type="PROSITE" id="PS50928"/>
    </source>
</evidence>
<accession>T1B4J4</accession>
<evidence type="ECO:0000256" key="3">
    <source>
        <dbReference type="ARBA" id="ARBA00022475"/>
    </source>
</evidence>
<comment type="caution">
    <text evidence="9">The sequence shown here is derived from an EMBL/GenBank/DDBJ whole genome shotgun (WGS) entry which is preliminary data.</text>
</comment>
<comment type="subcellular location">
    <subcellularLocation>
        <location evidence="1">Cell membrane</location>
        <topology evidence="1">Multi-pass membrane protein</topology>
    </subcellularLocation>
</comment>
<feature type="non-terminal residue" evidence="9">
    <location>
        <position position="1"/>
    </location>
</feature>
<dbReference type="AlphaFoldDB" id="T1B4J4"/>
<keyword evidence="5 7" id="KW-1133">Transmembrane helix</keyword>
<evidence type="ECO:0000256" key="7">
    <source>
        <dbReference type="SAM" id="Phobius"/>
    </source>
</evidence>
<organism evidence="9">
    <name type="scientific">mine drainage metagenome</name>
    <dbReference type="NCBI Taxonomy" id="410659"/>
    <lineage>
        <taxon>unclassified sequences</taxon>
        <taxon>metagenomes</taxon>
        <taxon>ecological metagenomes</taxon>
    </lineage>
</organism>